<dbReference type="PRINTS" id="PR00364">
    <property type="entry name" value="DISEASERSIST"/>
</dbReference>
<dbReference type="Proteomes" id="UP001161247">
    <property type="component" value="Chromosome 9"/>
</dbReference>
<reference evidence="11" key="1">
    <citation type="submission" date="2023-03" db="EMBL/GenBank/DDBJ databases">
        <authorList>
            <person name="Julca I."/>
        </authorList>
    </citation>
    <scope>NUCLEOTIDE SEQUENCE</scope>
</reference>
<evidence type="ECO:0000313" key="12">
    <source>
        <dbReference type="Proteomes" id="UP001161247"/>
    </source>
</evidence>
<dbReference type="InterPro" id="IPR032675">
    <property type="entry name" value="LRR_dom_sf"/>
</dbReference>
<organism evidence="11 12">
    <name type="scientific">Oldenlandia corymbosa var. corymbosa</name>
    <dbReference type="NCBI Taxonomy" id="529605"/>
    <lineage>
        <taxon>Eukaryota</taxon>
        <taxon>Viridiplantae</taxon>
        <taxon>Streptophyta</taxon>
        <taxon>Embryophyta</taxon>
        <taxon>Tracheophyta</taxon>
        <taxon>Spermatophyta</taxon>
        <taxon>Magnoliopsida</taxon>
        <taxon>eudicotyledons</taxon>
        <taxon>Gunneridae</taxon>
        <taxon>Pentapetalae</taxon>
        <taxon>asterids</taxon>
        <taxon>lamiids</taxon>
        <taxon>Gentianales</taxon>
        <taxon>Rubiaceae</taxon>
        <taxon>Rubioideae</taxon>
        <taxon>Spermacoceae</taxon>
        <taxon>Hedyotis-Oldenlandia complex</taxon>
        <taxon>Oldenlandia</taxon>
    </lineage>
</organism>
<keyword evidence="4" id="KW-0547">Nucleotide-binding</keyword>
<evidence type="ECO:0000256" key="1">
    <source>
        <dbReference type="ARBA" id="ARBA00008894"/>
    </source>
</evidence>
<dbReference type="InterPro" id="IPR002182">
    <property type="entry name" value="NB-ARC"/>
</dbReference>
<dbReference type="GO" id="GO:0043531">
    <property type="term" value="F:ADP binding"/>
    <property type="evidence" value="ECO:0007669"/>
    <property type="project" value="InterPro"/>
</dbReference>
<dbReference type="AlphaFoldDB" id="A0AAV1EED3"/>
<proteinExistence type="inferred from homology"/>
<dbReference type="InterPro" id="IPR041118">
    <property type="entry name" value="Rx_N"/>
</dbReference>
<evidence type="ECO:0000256" key="3">
    <source>
        <dbReference type="ARBA" id="ARBA00022737"/>
    </source>
</evidence>
<evidence type="ECO:0000256" key="6">
    <source>
        <dbReference type="ARBA" id="ARBA00022840"/>
    </source>
</evidence>
<dbReference type="Pfam" id="PF00931">
    <property type="entry name" value="NB-ARC"/>
    <property type="match status" value="1"/>
</dbReference>
<dbReference type="InterPro" id="IPR038005">
    <property type="entry name" value="RX-like_CC"/>
</dbReference>
<dbReference type="PANTHER" id="PTHR23155">
    <property type="entry name" value="DISEASE RESISTANCE PROTEIN RP"/>
    <property type="match status" value="1"/>
</dbReference>
<dbReference type="InterPro" id="IPR027417">
    <property type="entry name" value="P-loop_NTPase"/>
</dbReference>
<dbReference type="Gene3D" id="1.10.8.430">
    <property type="entry name" value="Helical domain of apoptotic protease-activating factors"/>
    <property type="match status" value="1"/>
</dbReference>
<keyword evidence="6" id="KW-0067">ATP-binding</keyword>
<dbReference type="InterPro" id="IPR042197">
    <property type="entry name" value="Apaf_helical"/>
</dbReference>
<dbReference type="Pfam" id="PF23559">
    <property type="entry name" value="WHD_DRP"/>
    <property type="match status" value="1"/>
</dbReference>
<feature type="domain" description="NB-ARC" evidence="7">
    <location>
        <begin position="206"/>
        <end position="357"/>
    </location>
</feature>
<evidence type="ECO:0000259" key="9">
    <source>
        <dbReference type="Pfam" id="PF23559"/>
    </source>
</evidence>
<dbReference type="PANTHER" id="PTHR23155:SF1185">
    <property type="entry name" value="DISEASE RESISTANCE RPP8-LIKE PROTEIN 3-RELATED"/>
    <property type="match status" value="1"/>
</dbReference>
<keyword evidence="2" id="KW-0433">Leucine-rich repeat</keyword>
<dbReference type="InterPro" id="IPR036388">
    <property type="entry name" value="WH-like_DNA-bd_sf"/>
</dbReference>
<dbReference type="Pfam" id="PF23598">
    <property type="entry name" value="LRR_14"/>
    <property type="match status" value="1"/>
</dbReference>
<dbReference type="Gene3D" id="1.20.5.4130">
    <property type="match status" value="1"/>
</dbReference>
<feature type="domain" description="Disease resistance N-terminal" evidence="8">
    <location>
        <begin position="23"/>
        <end position="112"/>
    </location>
</feature>
<dbReference type="GO" id="GO:0051607">
    <property type="term" value="P:defense response to virus"/>
    <property type="evidence" value="ECO:0007669"/>
    <property type="project" value="UniProtKB-ARBA"/>
</dbReference>
<keyword evidence="3" id="KW-0677">Repeat</keyword>
<dbReference type="FunFam" id="1.10.10.10:FF:000322">
    <property type="entry name" value="Probable disease resistance protein At1g63360"/>
    <property type="match status" value="1"/>
</dbReference>
<dbReference type="Gene3D" id="3.80.10.10">
    <property type="entry name" value="Ribonuclease Inhibitor"/>
    <property type="match status" value="1"/>
</dbReference>
<gene>
    <name evidence="11" type="ORF">OLC1_LOCUS24050</name>
</gene>
<sequence length="953" mass="109492">MAISLQFKCEQKKSPVFKMAEAIVSVVLDTLRDLLVEEASSLSRVSSQVEEVRKELKRILCFLKDADSKQCKDEIVRNWLREIRSLAYRIEDLVETYAIQVAARDSSGKSITKFLKRSAGIFGEIRSLHKLGTEIEKVKADISSITTSLERYNIRAIDGDGESLSNQNEKYQQWIRQTYAHEVEDYFVGMENDITNLVSVITDCGRNHRVISILGMGGLGKTTLARKIYRHKVVQRCFERFAWTCITQQAQIKFILQDLLIQLLPEKKDDVKFMEGRELVQKLNQVQMERKCLVVLDDIWKVEDWKSILAAFPLAQGNSKVLLTTRKREVAEVGFPYELECLSEMEGWELLQKIASSSERTDFKNLQHFSSDFKDVGLEMISKCGRLPLAISVLGGILKEKNSLADWKMVNKHIGTYLNHNGETNGGSVGRVLSLSYHELPYHLKLCFLYLGNFKEDEEIKPEHLYLLWMAEGLILSQHKRNGERMIQVAERYLIELGHRSMVQLKLDEFSPTRRLISCRLHDMMRDLCLEKGKEEEFVKVADFQNVDGALLDSSLVTNNNAHRLVIHIDNATAAISIQEDCSKIRSLFFLKAISGFWEKEMSWPRGVVMKNFKKLRVLKFEGFDFEGQPFPIELANLIHLRILSLKYCKLDELPACVADLPLLQTLDLQVKNEIRIPNVIWKMKRLRHLYFNYKHCTKGGKLRLHGLTQLETLWALVGEMDEIADLPQLKNLKVLYARVNDDDNLHILIDYINTSGHNLQEIRLSIGDCDFVGSDNGYDLLKSVFQCGSLHSLYLDSKLVKFPAYEQHFLKGLTVLQLRDNNMEEDPMEALGHLPQLRSLLLGHNSYMGKYMVCQELTFPQLQYLVLFRLPNLVYWKVDEGSIPNLSRLGISHCDSLAMIPDGLQSLSGLKKLRIVGMPHEFCDRITMVDGHEGDDYYKIQHVPLITVLNPL</sequence>
<dbReference type="FunFam" id="3.40.50.300:FF:001091">
    <property type="entry name" value="Probable disease resistance protein At1g61300"/>
    <property type="match status" value="1"/>
</dbReference>
<dbReference type="GO" id="GO:0098542">
    <property type="term" value="P:defense response to other organism"/>
    <property type="evidence" value="ECO:0007669"/>
    <property type="project" value="TreeGrafter"/>
</dbReference>
<feature type="domain" description="Disease resistance R13L4/SHOC-2-like LRR" evidence="10">
    <location>
        <begin position="610"/>
        <end position="916"/>
    </location>
</feature>
<comment type="similarity">
    <text evidence="1">Belongs to the disease resistance NB-LRR family.</text>
</comment>
<dbReference type="EMBL" id="OX459126">
    <property type="protein sequence ID" value="CAI9118095.1"/>
    <property type="molecule type" value="Genomic_DNA"/>
</dbReference>
<keyword evidence="5" id="KW-0611">Plant defense</keyword>
<evidence type="ECO:0000256" key="2">
    <source>
        <dbReference type="ARBA" id="ARBA00022614"/>
    </source>
</evidence>
<evidence type="ECO:0000256" key="4">
    <source>
        <dbReference type="ARBA" id="ARBA00022741"/>
    </source>
</evidence>
<evidence type="ECO:0000313" key="11">
    <source>
        <dbReference type="EMBL" id="CAI9118095.1"/>
    </source>
</evidence>
<dbReference type="CDD" id="cd14798">
    <property type="entry name" value="RX-CC_like"/>
    <property type="match status" value="1"/>
</dbReference>
<protein>
    <submittedName>
        <fullName evidence="11">OLC1v1019613C1</fullName>
    </submittedName>
</protein>
<dbReference type="Gene3D" id="3.40.50.300">
    <property type="entry name" value="P-loop containing nucleotide triphosphate hydrolases"/>
    <property type="match status" value="1"/>
</dbReference>
<dbReference type="Gene3D" id="1.10.10.10">
    <property type="entry name" value="Winged helix-like DNA-binding domain superfamily/Winged helix DNA-binding domain"/>
    <property type="match status" value="1"/>
</dbReference>
<evidence type="ECO:0000259" key="7">
    <source>
        <dbReference type="Pfam" id="PF00931"/>
    </source>
</evidence>
<dbReference type="GO" id="GO:0005524">
    <property type="term" value="F:ATP binding"/>
    <property type="evidence" value="ECO:0007669"/>
    <property type="project" value="UniProtKB-KW"/>
</dbReference>
<dbReference type="SUPFAM" id="SSF52058">
    <property type="entry name" value="L domain-like"/>
    <property type="match status" value="1"/>
</dbReference>
<evidence type="ECO:0000256" key="5">
    <source>
        <dbReference type="ARBA" id="ARBA00022821"/>
    </source>
</evidence>
<accession>A0AAV1EED3</accession>
<dbReference type="Pfam" id="PF18052">
    <property type="entry name" value="Rx_N"/>
    <property type="match status" value="1"/>
</dbReference>
<evidence type="ECO:0000259" key="10">
    <source>
        <dbReference type="Pfam" id="PF23598"/>
    </source>
</evidence>
<dbReference type="InterPro" id="IPR058922">
    <property type="entry name" value="WHD_DRP"/>
</dbReference>
<dbReference type="InterPro" id="IPR055414">
    <property type="entry name" value="LRR_R13L4/SHOC2-like"/>
</dbReference>
<dbReference type="InterPro" id="IPR044974">
    <property type="entry name" value="Disease_R_plants"/>
</dbReference>
<dbReference type="SUPFAM" id="SSF52540">
    <property type="entry name" value="P-loop containing nucleoside triphosphate hydrolases"/>
    <property type="match status" value="1"/>
</dbReference>
<evidence type="ECO:0000259" key="8">
    <source>
        <dbReference type="Pfam" id="PF18052"/>
    </source>
</evidence>
<feature type="domain" description="Disease resistance protein winged helix" evidence="9">
    <location>
        <begin position="454"/>
        <end position="529"/>
    </location>
</feature>
<keyword evidence="12" id="KW-1185">Reference proteome</keyword>
<name>A0AAV1EED3_OLDCO</name>